<feature type="coiled-coil region" evidence="2">
    <location>
        <begin position="40"/>
        <end position="135"/>
    </location>
</feature>
<dbReference type="InterPro" id="IPR007157">
    <property type="entry name" value="PspA_VIPP1"/>
</dbReference>
<keyword evidence="4" id="KW-1185">Reference proteome</keyword>
<dbReference type="STRING" id="1830138.SAMN05443507_10643"/>
<dbReference type="EMBL" id="FRAF01000006">
    <property type="protein sequence ID" value="SHJ94990.1"/>
    <property type="molecule type" value="Genomic_DNA"/>
</dbReference>
<dbReference type="RefSeq" id="WP_072873403.1">
    <property type="nucleotide sequence ID" value="NZ_FRAF01000006.1"/>
</dbReference>
<sequence length="235" mass="26406">MGLFKRASEIVESQVNKLLDKLEDPNATLDLSYEKMVSGLQQVKRHLADVVTEQKALENQIRSTEKEIADREEEARAALKVGREDLAKKALELKQSAMAKLATLQDSLTKIETQVNRLKEAEQKFQERISNFKTEKEVTKATYTAAQAEVRMGESLSGISKELGNVGDTLRRANDKTERMVARAEAMQSLADEGILDDPLDNRDAVQKELDKIRKDASVSDELERLKAEMAEKKS</sequence>
<evidence type="ECO:0000313" key="3">
    <source>
        <dbReference type="EMBL" id="SHJ94990.1"/>
    </source>
</evidence>
<protein>
    <submittedName>
        <fullName evidence="3">Phage shock protein A (PspA) family protein</fullName>
    </submittedName>
</protein>
<dbReference type="PANTHER" id="PTHR31088">
    <property type="entry name" value="MEMBRANE-ASSOCIATED PROTEIN VIPP1, CHLOROPLASTIC"/>
    <property type="match status" value="1"/>
</dbReference>
<dbReference type="Proteomes" id="UP000184016">
    <property type="component" value="Unassembled WGS sequence"/>
</dbReference>
<dbReference type="AlphaFoldDB" id="A0A1M6NGX5"/>
<name>A0A1M6NGX5_9BACL</name>
<comment type="similarity">
    <text evidence="1">Belongs to the PspA/Vipp/IM30 family.</text>
</comment>
<evidence type="ECO:0000256" key="2">
    <source>
        <dbReference type="SAM" id="Coils"/>
    </source>
</evidence>
<reference evidence="4" key="1">
    <citation type="submission" date="2016-11" db="EMBL/GenBank/DDBJ databases">
        <authorList>
            <person name="Varghese N."/>
            <person name="Submissions S."/>
        </authorList>
    </citation>
    <scope>NUCLEOTIDE SEQUENCE [LARGE SCALE GENOMIC DNA]</scope>
    <source>
        <strain evidence="4">USBA-503</strain>
    </source>
</reference>
<evidence type="ECO:0000313" key="4">
    <source>
        <dbReference type="Proteomes" id="UP000184016"/>
    </source>
</evidence>
<keyword evidence="2" id="KW-0175">Coiled coil</keyword>
<dbReference type="PANTHER" id="PTHR31088:SF6">
    <property type="entry name" value="PHAGE SHOCK PROTEIN A"/>
    <property type="match status" value="1"/>
</dbReference>
<dbReference type="OrthoDB" id="9779630at2"/>
<gene>
    <name evidence="3" type="ORF">SAMN05443507_10643</name>
</gene>
<evidence type="ECO:0000256" key="1">
    <source>
        <dbReference type="ARBA" id="ARBA00043985"/>
    </source>
</evidence>
<organism evidence="3 4">
    <name type="scientific">Alicyclobacillus tolerans</name>
    <dbReference type="NCBI Taxonomy" id="90970"/>
    <lineage>
        <taxon>Bacteria</taxon>
        <taxon>Bacillati</taxon>
        <taxon>Bacillota</taxon>
        <taxon>Bacilli</taxon>
        <taxon>Bacillales</taxon>
        <taxon>Alicyclobacillaceae</taxon>
        <taxon>Alicyclobacillus</taxon>
    </lineage>
</organism>
<proteinExistence type="inferred from homology"/>
<dbReference type="Pfam" id="PF04012">
    <property type="entry name" value="PspA_IM30"/>
    <property type="match status" value="1"/>
</dbReference>
<accession>A0A1M6NGX5</accession>